<name>Q5P0K6_AROAE</name>
<organism evidence="1 2">
    <name type="scientific">Aromatoleum aromaticum (strain DSM 19018 / LMG 30748 / EbN1)</name>
    <name type="common">Azoarcus sp. (strain EbN1)</name>
    <dbReference type="NCBI Taxonomy" id="76114"/>
    <lineage>
        <taxon>Bacteria</taxon>
        <taxon>Pseudomonadati</taxon>
        <taxon>Pseudomonadota</taxon>
        <taxon>Betaproteobacteria</taxon>
        <taxon>Rhodocyclales</taxon>
        <taxon>Rhodocyclaceae</taxon>
        <taxon>Aromatoleum</taxon>
    </lineage>
</organism>
<protein>
    <submittedName>
        <fullName evidence="1">Uncharacterized protein</fullName>
    </submittedName>
</protein>
<dbReference type="EMBL" id="CR555306">
    <property type="protein sequence ID" value="CAI09158.1"/>
    <property type="molecule type" value="Genomic_DNA"/>
</dbReference>
<dbReference type="KEGG" id="eba:ebA5334"/>
<sequence length="39" mass="4671">MRKSLADDWPERARRTFASPRARFLIYLSGSRLCREEKT</sequence>
<dbReference type="Proteomes" id="UP000006552">
    <property type="component" value="Chromosome"/>
</dbReference>
<evidence type="ECO:0000313" key="1">
    <source>
        <dbReference type="EMBL" id="CAI09158.1"/>
    </source>
</evidence>
<keyword evidence="2" id="KW-1185">Reference proteome</keyword>
<dbReference type="AlphaFoldDB" id="Q5P0K6"/>
<accession>Q5P0K6</accession>
<proteinExistence type="predicted"/>
<dbReference type="HOGENOM" id="CLU_3303908_0_0_4"/>
<gene>
    <name evidence="1" type="ORF">ebA5334</name>
</gene>
<reference evidence="1 2" key="1">
    <citation type="journal article" date="2005" name="Arch. Microbiol.">
        <title>The genome sequence of an anaerobic aromatic-degrading denitrifying bacterium, strain EbN1.</title>
        <authorList>
            <person name="Rabus R."/>
            <person name="Kube M."/>
            <person name="Heider J."/>
            <person name="Beck A."/>
            <person name="Heitmann K."/>
            <person name="Widdel F."/>
            <person name="Reinhardt R."/>
        </authorList>
    </citation>
    <scope>NUCLEOTIDE SEQUENCE [LARGE SCALE GENOMIC DNA]</scope>
    <source>
        <strain evidence="1 2">EbN1</strain>
    </source>
</reference>
<evidence type="ECO:0000313" key="2">
    <source>
        <dbReference type="Proteomes" id="UP000006552"/>
    </source>
</evidence>